<accession>A0ABP9J1Z2</accession>
<feature type="domain" description="Peptidoglycan binding-like" evidence="2">
    <location>
        <begin position="84"/>
        <end position="136"/>
    </location>
</feature>
<feature type="chain" id="PRO_5046302345" description="Peptidoglycan binding-like domain-containing protein" evidence="1">
    <location>
        <begin position="33"/>
        <end position="163"/>
    </location>
</feature>
<dbReference type="Pfam" id="PF01471">
    <property type="entry name" value="PG_binding_1"/>
    <property type="match status" value="1"/>
</dbReference>
<dbReference type="InterPro" id="IPR002477">
    <property type="entry name" value="Peptidoglycan-bd-like"/>
</dbReference>
<proteinExistence type="predicted"/>
<comment type="caution">
    <text evidence="3">The sequence shown here is derived from an EMBL/GenBank/DDBJ whole genome shotgun (WGS) entry which is preliminary data.</text>
</comment>
<dbReference type="RefSeq" id="WP_345505810.1">
    <property type="nucleotide sequence ID" value="NZ_BAABIW010000006.1"/>
</dbReference>
<reference evidence="4" key="1">
    <citation type="journal article" date="2019" name="Int. J. Syst. Evol. Microbiol.">
        <title>The Global Catalogue of Microorganisms (GCM) 10K type strain sequencing project: providing services to taxonomists for standard genome sequencing and annotation.</title>
        <authorList>
            <consortium name="The Broad Institute Genomics Platform"/>
            <consortium name="The Broad Institute Genome Sequencing Center for Infectious Disease"/>
            <person name="Wu L."/>
            <person name="Ma J."/>
        </authorList>
    </citation>
    <scope>NUCLEOTIDE SEQUENCE [LARGE SCALE GENOMIC DNA]</scope>
    <source>
        <strain evidence="4">JCM 17687</strain>
    </source>
</reference>
<keyword evidence="1" id="KW-0732">Signal</keyword>
<evidence type="ECO:0000256" key="1">
    <source>
        <dbReference type="SAM" id="SignalP"/>
    </source>
</evidence>
<dbReference type="InterPro" id="IPR036366">
    <property type="entry name" value="PGBDSf"/>
</dbReference>
<name>A0ABP9J1Z2_9MICO</name>
<dbReference type="SUPFAM" id="SSF47090">
    <property type="entry name" value="PGBD-like"/>
    <property type="match status" value="1"/>
</dbReference>
<keyword evidence="4" id="KW-1185">Reference proteome</keyword>
<feature type="signal peptide" evidence="1">
    <location>
        <begin position="1"/>
        <end position="32"/>
    </location>
</feature>
<dbReference type="Proteomes" id="UP001500427">
    <property type="component" value="Unassembled WGS sequence"/>
</dbReference>
<organism evidence="3 4">
    <name type="scientific">Terrabacter aeriphilus</name>
    <dbReference type="NCBI Taxonomy" id="515662"/>
    <lineage>
        <taxon>Bacteria</taxon>
        <taxon>Bacillati</taxon>
        <taxon>Actinomycetota</taxon>
        <taxon>Actinomycetes</taxon>
        <taxon>Micrococcales</taxon>
        <taxon>Intrasporangiaceae</taxon>
        <taxon>Terrabacter</taxon>
    </lineage>
</organism>
<evidence type="ECO:0000313" key="3">
    <source>
        <dbReference type="EMBL" id="GAA5018038.1"/>
    </source>
</evidence>
<dbReference type="EMBL" id="BAABIW010000006">
    <property type="protein sequence ID" value="GAA5018038.1"/>
    <property type="molecule type" value="Genomic_DNA"/>
</dbReference>
<dbReference type="InterPro" id="IPR036365">
    <property type="entry name" value="PGBD-like_sf"/>
</dbReference>
<protein>
    <recommendedName>
        <fullName evidence="2">Peptidoglycan binding-like domain-containing protein</fullName>
    </recommendedName>
</protein>
<evidence type="ECO:0000313" key="4">
    <source>
        <dbReference type="Proteomes" id="UP001500427"/>
    </source>
</evidence>
<gene>
    <name evidence="3" type="ORF">GCM10023258_04600</name>
</gene>
<evidence type="ECO:0000259" key="2">
    <source>
        <dbReference type="Pfam" id="PF01471"/>
    </source>
</evidence>
<dbReference type="Gene3D" id="1.10.101.10">
    <property type="entry name" value="PGBD-like superfamily/PGBD"/>
    <property type="match status" value="1"/>
</dbReference>
<sequence>MSTSVRTRRWTGAALAAAALATGAVTMGPATAAHAASPNCTYASITYGTGWGASMYTQIPVYFPTRSFTCGMTSASHGSYKSVAVLHMQDALRKCYGQKIDVDGYFGPRTKQALKNVQAKVGIKVDGAWGPQTSGAIRYPVYTTKGGYQGKCYARNFFNGERY</sequence>